<comment type="caution">
    <text evidence="1">The sequence shown here is derived from an EMBL/GenBank/DDBJ whole genome shotgun (WGS) entry which is preliminary data.</text>
</comment>
<sequence>MSLISRLPLRGVAFFQSFHVAARCLLREPTFFTSVKMCFMVFHTQLKVGLVILIMCLVSDCNQINCP</sequence>
<dbReference type="Proteomes" id="UP000447434">
    <property type="component" value="Chromosome 6"/>
</dbReference>
<organism evidence="1 2">
    <name type="scientific">Lupinus albus</name>
    <name type="common">White lupine</name>
    <name type="synonym">Lupinus termis</name>
    <dbReference type="NCBI Taxonomy" id="3870"/>
    <lineage>
        <taxon>Eukaryota</taxon>
        <taxon>Viridiplantae</taxon>
        <taxon>Streptophyta</taxon>
        <taxon>Embryophyta</taxon>
        <taxon>Tracheophyta</taxon>
        <taxon>Spermatophyta</taxon>
        <taxon>Magnoliopsida</taxon>
        <taxon>eudicotyledons</taxon>
        <taxon>Gunneridae</taxon>
        <taxon>Pentapetalae</taxon>
        <taxon>rosids</taxon>
        <taxon>fabids</taxon>
        <taxon>Fabales</taxon>
        <taxon>Fabaceae</taxon>
        <taxon>Papilionoideae</taxon>
        <taxon>50 kb inversion clade</taxon>
        <taxon>genistoids sensu lato</taxon>
        <taxon>core genistoids</taxon>
        <taxon>Genisteae</taxon>
        <taxon>Lupinus</taxon>
    </lineage>
</organism>
<accession>A0A6A4QER1</accession>
<dbReference type="AlphaFoldDB" id="A0A6A4QER1"/>
<protein>
    <submittedName>
        <fullName evidence="1">Uncharacterized protein</fullName>
    </submittedName>
</protein>
<evidence type="ECO:0000313" key="1">
    <source>
        <dbReference type="EMBL" id="KAE9612548.1"/>
    </source>
</evidence>
<name>A0A6A4QER1_LUPAL</name>
<proteinExistence type="predicted"/>
<reference evidence="2" key="1">
    <citation type="journal article" date="2020" name="Nat. Commun.">
        <title>Genome sequence of the cluster root forming white lupin.</title>
        <authorList>
            <person name="Hufnagel B."/>
            <person name="Marques A."/>
            <person name="Soriano A."/>
            <person name="Marques L."/>
            <person name="Divol F."/>
            <person name="Doumas P."/>
            <person name="Sallet E."/>
            <person name="Mancinotti D."/>
            <person name="Carrere S."/>
            <person name="Marande W."/>
            <person name="Arribat S."/>
            <person name="Keller J."/>
            <person name="Huneau C."/>
            <person name="Blein T."/>
            <person name="Aime D."/>
            <person name="Laguerre M."/>
            <person name="Taylor J."/>
            <person name="Schubert V."/>
            <person name="Nelson M."/>
            <person name="Geu-Flores F."/>
            <person name="Crespi M."/>
            <person name="Gallardo-Guerrero K."/>
            <person name="Delaux P.-M."/>
            <person name="Salse J."/>
            <person name="Berges H."/>
            <person name="Guyot R."/>
            <person name="Gouzy J."/>
            <person name="Peret B."/>
        </authorList>
    </citation>
    <scope>NUCLEOTIDE SEQUENCE [LARGE SCALE GENOMIC DNA]</scope>
    <source>
        <strain evidence="2">cv. Amiga</strain>
    </source>
</reference>
<dbReference type="EMBL" id="WOCE01000006">
    <property type="protein sequence ID" value="KAE9612548.1"/>
    <property type="molecule type" value="Genomic_DNA"/>
</dbReference>
<evidence type="ECO:0000313" key="2">
    <source>
        <dbReference type="Proteomes" id="UP000447434"/>
    </source>
</evidence>
<gene>
    <name evidence="1" type="ORF">Lalb_Chr06g0174261</name>
</gene>
<keyword evidence="2" id="KW-1185">Reference proteome</keyword>